<dbReference type="AlphaFoldDB" id="A0A9C7PYP5"/>
<comment type="caution">
    <text evidence="2">The sequence shown here is derived from an EMBL/GenBank/DDBJ whole genome shotgun (WGS) entry which is preliminary data.</text>
</comment>
<reference evidence="2" key="1">
    <citation type="journal article" date="2022" name="Proc. Natl. Acad. Sci. U.S.A.">
        <title>Life cycle and functional genomics of the unicellular red alga Galdieria for elucidating algal and plant evolution and industrial use.</title>
        <authorList>
            <person name="Hirooka S."/>
            <person name="Itabashi T."/>
            <person name="Ichinose T.M."/>
            <person name="Onuma R."/>
            <person name="Fujiwara T."/>
            <person name="Yamashita S."/>
            <person name="Jong L.W."/>
            <person name="Tomita R."/>
            <person name="Iwane A.H."/>
            <person name="Miyagishima S.Y."/>
        </authorList>
    </citation>
    <scope>NUCLEOTIDE SEQUENCE</scope>
    <source>
        <strain evidence="2">NBRC 102759</strain>
    </source>
</reference>
<accession>A0A9C7PYP5</accession>
<dbReference type="SUPFAM" id="SSF143875">
    <property type="entry name" value="ERH-like"/>
    <property type="match status" value="1"/>
</dbReference>
<dbReference type="InterPro" id="IPR035912">
    <property type="entry name" value="EHR_sf"/>
</dbReference>
<evidence type="ECO:0000313" key="3">
    <source>
        <dbReference type="Proteomes" id="UP001061958"/>
    </source>
</evidence>
<name>A0A9C7PYP5_9RHOD</name>
<sequence length="104" mass="12528">MGFPPVLVLVQWNRNKSSKTFYEYPSLEEALQGLCSWYENQLRQVQPHLVRIRYEANDLLHFLQQLTQLECLLYDSREGKYIPYGKEWIKQRMLGFLTRKANMK</sequence>
<protein>
    <recommendedName>
        <fullName evidence="4">Enhancer of rudimentary homolog</fullName>
    </recommendedName>
</protein>
<reference evidence="2" key="2">
    <citation type="submission" date="2022-01" db="EMBL/GenBank/DDBJ databases">
        <authorList>
            <person name="Hirooka S."/>
            <person name="Miyagishima S.Y."/>
        </authorList>
    </citation>
    <scope>NUCLEOTIDE SEQUENCE</scope>
    <source>
        <strain evidence="2">NBRC 102759</strain>
    </source>
</reference>
<evidence type="ECO:0000313" key="2">
    <source>
        <dbReference type="EMBL" id="GJQ13218.1"/>
    </source>
</evidence>
<gene>
    <name evidence="2" type="ORF">GpartN1_g5009.t1</name>
</gene>
<dbReference type="EMBL" id="BQMJ01000041">
    <property type="protein sequence ID" value="GJQ13218.1"/>
    <property type="molecule type" value="Genomic_DNA"/>
</dbReference>
<dbReference type="OrthoDB" id="7887808at2759"/>
<dbReference type="InterPro" id="IPR000781">
    <property type="entry name" value="ERH"/>
</dbReference>
<comment type="similarity">
    <text evidence="1">Belongs to the E(R) family.</text>
</comment>
<dbReference type="Gene3D" id="3.30.2260.10">
    <property type="entry name" value="Enhancer of rudimentary"/>
    <property type="match status" value="1"/>
</dbReference>
<organism evidence="2 3">
    <name type="scientific">Galdieria partita</name>
    <dbReference type="NCBI Taxonomy" id="83374"/>
    <lineage>
        <taxon>Eukaryota</taxon>
        <taxon>Rhodophyta</taxon>
        <taxon>Bangiophyceae</taxon>
        <taxon>Galdieriales</taxon>
        <taxon>Galdieriaceae</taxon>
        <taxon>Galdieria</taxon>
    </lineage>
</organism>
<keyword evidence="3" id="KW-1185">Reference proteome</keyword>
<dbReference type="PANTHER" id="PTHR12373">
    <property type="entry name" value="ENHANCER OF RUDIMENTARY ERH"/>
    <property type="match status" value="1"/>
</dbReference>
<dbReference type="Pfam" id="PF01133">
    <property type="entry name" value="ER"/>
    <property type="match status" value="1"/>
</dbReference>
<evidence type="ECO:0000256" key="1">
    <source>
        <dbReference type="ARBA" id="ARBA00007491"/>
    </source>
</evidence>
<dbReference type="Proteomes" id="UP001061958">
    <property type="component" value="Unassembled WGS sequence"/>
</dbReference>
<proteinExistence type="inferred from homology"/>
<dbReference type="PANTHER" id="PTHR12373:SF0">
    <property type="entry name" value="ENHANCER OF RUDIMENTARY HOMOLOG"/>
    <property type="match status" value="1"/>
</dbReference>
<evidence type="ECO:0008006" key="4">
    <source>
        <dbReference type="Google" id="ProtNLM"/>
    </source>
</evidence>